<dbReference type="eggNOG" id="COG1090">
    <property type="taxonomic scope" value="Bacteria"/>
</dbReference>
<protein>
    <recommendedName>
        <fullName evidence="6">NAD-dependent epimerase/dehydratase</fullName>
    </recommendedName>
</protein>
<feature type="domain" description="DUF1731" evidence="3">
    <location>
        <begin position="248"/>
        <end position="294"/>
    </location>
</feature>
<dbReference type="AlphaFoldDB" id="A0LTE7"/>
<dbReference type="Pfam" id="PF08338">
    <property type="entry name" value="DUF1731"/>
    <property type="match status" value="1"/>
</dbReference>
<dbReference type="EMBL" id="CP000481">
    <property type="protein sequence ID" value="ABK52707.1"/>
    <property type="molecule type" value="Genomic_DNA"/>
</dbReference>
<dbReference type="Proteomes" id="UP000008221">
    <property type="component" value="Chromosome"/>
</dbReference>
<dbReference type="PANTHER" id="PTHR11092">
    <property type="entry name" value="SUGAR NUCLEOTIDE EPIMERASE RELATED"/>
    <property type="match status" value="1"/>
</dbReference>
<dbReference type="SUPFAM" id="SSF51735">
    <property type="entry name" value="NAD(P)-binding Rossmann-fold domains"/>
    <property type="match status" value="1"/>
</dbReference>
<evidence type="ECO:0000256" key="1">
    <source>
        <dbReference type="ARBA" id="ARBA00009353"/>
    </source>
</evidence>
<dbReference type="Gene3D" id="3.40.50.720">
    <property type="entry name" value="NAD(P)-binding Rossmann-like Domain"/>
    <property type="match status" value="1"/>
</dbReference>
<dbReference type="RefSeq" id="WP_011719770.1">
    <property type="nucleotide sequence ID" value="NC_008578.1"/>
</dbReference>
<dbReference type="STRING" id="351607.Acel_0934"/>
<dbReference type="InParanoid" id="A0LTE7"/>
<dbReference type="InterPro" id="IPR010099">
    <property type="entry name" value="SDR39U1"/>
</dbReference>
<dbReference type="InterPro" id="IPR001509">
    <property type="entry name" value="Epimerase_deHydtase"/>
</dbReference>
<gene>
    <name evidence="4" type="ordered locus">Acel_0934</name>
</gene>
<comment type="similarity">
    <text evidence="1">Belongs to the NAD(P)-dependent epimerase/dehydratase family. SDR39U1 subfamily.</text>
</comment>
<reference evidence="4 5" key="1">
    <citation type="journal article" date="2009" name="Genome Res.">
        <title>Complete genome of the cellulolytic thermophile Acidothermus cellulolyticus 11B provides insights into its ecophysiological and evolutionary adaptations.</title>
        <authorList>
            <person name="Barabote R.D."/>
            <person name="Xie G."/>
            <person name="Leu D.H."/>
            <person name="Normand P."/>
            <person name="Necsulea A."/>
            <person name="Daubin V."/>
            <person name="Medigue C."/>
            <person name="Adney W.S."/>
            <person name="Xu X.C."/>
            <person name="Lapidus A."/>
            <person name="Parales R.E."/>
            <person name="Detter C."/>
            <person name="Pujic P."/>
            <person name="Bruce D."/>
            <person name="Lavire C."/>
            <person name="Challacombe J.F."/>
            <person name="Brettin T.S."/>
            <person name="Berry A.M."/>
        </authorList>
    </citation>
    <scope>NUCLEOTIDE SEQUENCE [LARGE SCALE GENOMIC DNA]</scope>
    <source>
        <strain evidence="5">ATCC 43068 / DSM 8971 / 11B</strain>
    </source>
</reference>
<evidence type="ECO:0000313" key="5">
    <source>
        <dbReference type="Proteomes" id="UP000008221"/>
    </source>
</evidence>
<evidence type="ECO:0000313" key="4">
    <source>
        <dbReference type="EMBL" id="ABK52707.1"/>
    </source>
</evidence>
<dbReference type="PANTHER" id="PTHR11092:SF0">
    <property type="entry name" value="EPIMERASE FAMILY PROTEIN SDR39U1"/>
    <property type="match status" value="1"/>
</dbReference>
<sequence length="299" mass="31845">MRVLVSGASGLIGSALVRSLRADGVSVQRLVRRAVQQADEVGWDPQAGRGPDPKVVDGVDAVVHLSGAGLGDRFWTTSYKREIRASRVETTRILAETLAGLAAPPRVFLVASAIGWYGDTGDRETDENGPPGSDFLANVCREWEEAAAPARLAGIRTVHVRSGIVLSTRGGALARVLPLFRLGLGARLGTGRQWVSWIARPDHVAALRFLLDSDLSGPVNLTAPQPVTNAEYTAAIARAVRRPALLSVPAPALRLLLGEMAQLLLVSQRVIPRRLLDAGFTFGYPDVESAVRELVASGS</sequence>
<keyword evidence="5" id="KW-1185">Reference proteome</keyword>
<proteinExistence type="inferred from homology"/>
<dbReference type="OrthoDB" id="9801773at2"/>
<dbReference type="KEGG" id="ace:Acel_0934"/>
<accession>A0LTE7</accession>
<evidence type="ECO:0000259" key="3">
    <source>
        <dbReference type="Pfam" id="PF08338"/>
    </source>
</evidence>
<dbReference type="HOGENOM" id="CLU_047373_0_2_11"/>
<name>A0LTE7_ACIC1</name>
<evidence type="ECO:0008006" key="6">
    <source>
        <dbReference type="Google" id="ProtNLM"/>
    </source>
</evidence>
<dbReference type="InterPro" id="IPR036291">
    <property type="entry name" value="NAD(P)-bd_dom_sf"/>
</dbReference>
<dbReference type="FunCoup" id="A0LTE7">
    <property type="interactions" value="228"/>
</dbReference>
<organism evidence="4 5">
    <name type="scientific">Acidothermus cellulolyticus (strain ATCC 43068 / DSM 8971 / 11B)</name>
    <dbReference type="NCBI Taxonomy" id="351607"/>
    <lineage>
        <taxon>Bacteria</taxon>
        <taxon>Bacillati</taxon>
        <taxon>Actinomycetota</taxon>
        <taxon>Actinomycetes</taxon>
        <taxon>Acidothermales</taxon>
        <taxon>Acidothermaceae</taxon>
        <taxon>Acidothermus</taxon>
    </lineage>
</organism>
<dbReference type="Pfam" id="PF01370">
    <property type="entry name" value="Epimerase"/>
    <property type="match status" value="1"/>
</dbReference>
<evidence type="ECO:0000259" key="2">
    <source>
        <dbReference type="Pfam" id="PF01370"/>
    </source>
</evidence>
<dbReference type="InterPro" id="IPR013549">
    <property type="entry name" value="DUF1731"/>
</dbReference>
<dbReference type="CDD" id="cd05242">
    <property type="entry name" value="SDR_a8"/>
    <property type="match status" value="1"/>
</dbReference>
<feature type="domain" description="NAD-dependent epimerase/dehydratase" evidence="2">
    <location>
        <begin position="3"/>
        <end position="214"/>
    </location>
</feature>
<dbReference type="NCBIfam" id="TIGR01777">
    <property type="entry name" value="yfcH"/>
    <property type="match status" value="1"/>
</dbReference>